<organism evidence="1 2">
    <name type="scientific">Actinomadura soli</name>
    <dbReference type="NCBI Taxonomy" id="2508997"/>
    <lineage>
        <taxon>Bacteria</taxon>
        <taxon>Bacillati</taxon>
        <taxon>Actinomycetota</taxon>
        <taxon>Actinomycetes</taxon>
        <taxon>Streptosporangiales</taxon>
        <taxon>Thermomonosporaceae</taxon>
        <taxon>Actinomadura</taxon>
    </lineage>
</organism>
<proteinExistence type="predicted"/>
<name>A0A5C4JC66_9ACTN</name>
<dbReference type="PANTHER" id="PTHR38479">
    <property type="entry name" value="LMO0824 PROTEIN"/>
    <property type="match status" value="1"/>
</dbReference>
<dbReference type="Pfam" id="PF06224">
    <property type="entry name" value="AlkZ-like"/>
    <property type="match status" value="1"/>
</dbReference>
<sequence>MTVTLSVRALNRATLARQLLLAREPITVTEAVRRLCGMQAQEPKPPFLGLWTRLDGLQASDLHAALHDRSLVRATMMRATLHLMTGDDYTAFRTAMQPMLDGALRVLGDRAQGLDLQEVVPAARSLLETEPRTFNEVRALLQEQFPDVNDRALGYAVRLCVPLVMVPTEDRWGFPRTSRFTLADGWLGTAPAAEQAIDELMLRYLAAYGPASAADAQTWSGLSASGEALDRLRPGLRVFADDKGRELFDLPDAPRPGEDVPAPARFLPEFDSLVLAHADRRRIIADAHRPSLTTKNLRVRAVFLWDGFARGIWETEYKRKVATLRLRPFEPLPQTAVDELTTEGESLLRFIEPDAKEMVVSVAEED</sequence>
<protein>
    <submittedName>
        <fullName evidence="1">Winged helix DNA-binding domain-containing protein</fullName>
    </submittedName>
</protein>
<dbReference type="EMBL" id="VCKW01000072">
    <property type="protein sequence ID" value="TMR00692.1"/>
    <property type="molecule type" value="Genomic_DNA"/>
</dbReference>
<evidence type="ECO:0000313" key="1">
    <source>
        <dbReference type="EMBL" id="TMR00692.1"/>
    </source>
</evidence>
<gene>
    <name evidence="1" type="ORF">ETD83_16200</name>
</gene>
<dbReference type="AlphaFoldDB" id="A0A5C4JC66"/>
<reference evidence="1 2" key="1">
    <citation type="submission" date="2019-05" db="EMBL/GenBank/DDBJ databases">
        <title>Draft genome sequence of Actinomadura sp. 14C53.</title>
        <authorList>
            <person name="Saricaoglu S."/>
            <person name="Isik K."/>
        </authorList>
    </citation>
    <scope>NUCLEOTIDE SEQUENCE [LARGE SCALE GENOMIC DNA]</scope>
    <source>
        <strain evidence="1 2">14C53</strain>
    </source>
</reference>
<comment type="caution">
    <text evidence="1">The sequence shown here is derived from an EMBL/GenBank/DDBJ whole genome shotgun (WGS) entry which is preliminary data.</text>
</comment>
<keyword evidence="2" id="KW-1185">Reference proteome</keyword>
<dbReference type="InterPro" id="IPR009351">
    <property type="entry name" value="AlkZ-like"/>
</dbReference>
<dbReference type="RefSeq" id="WP_138645959.1">
    <property type="nucleotide sequence ID" value="NZ_VCKW01000072.1"/>
</dbReference>
<dbReference type="OrthoDB" id="9148135at2"/>
<evidence type="ECO:0000313" key="2">
    <source>
        <dbReference type="Proteomes" id="UP000309174"/>
    </source>
</evidence>
<keyword evidence="1" id="KW-0238">DNA-binding</keyword>
<dbReference type="GO" id="GO:0003677">
    <property type="term" value="F:DNA binding"/>
    <property type="evidence" value="ECO:0007669"/>
    <property type="project" value="UniProtKB-KW"/>
</dbReference>
<dbReference type="PANTHER" id="PTHR38479:SF2">
    <property type="entry name" value="WINGED HELIX DNA-BINDING DOMAIN-CONTAINING PROTEIN"/>
    <property type="match status" value="1"/>
</dbReference>
<accession>A0A5C4JC66</accession>
<dbReference type="Proteomes" id="UP000309174">
    <property type="component" value="Unassembled WGS sequence"/>
</dbReference>